<proteinExistence type="predicted"/>
<evidence type="ECO:0008006" key="4">
    <source>
        <dbReference type="Google" id="ProtNLM"/>
    </source>
</evidence>
<keyword evidence="3" id="KW-1185">Reference proteome</keyword>
<evidence type="ECO:0000313" key="3">
    <source>
        <dbReference type="Proteomes" id="UP001314635"/>
    </source>
</evidence>
<organism evidence="2 3">
    <name type="scientific">Bradyrhizobium denitrificans</name>
    <dbReference type="NCBI Taxonomy" id="2734912"/>
    <lineage>
        <taxon>Bacteria</taxon>
        <taxon>Pseudomonadati</taxon>
        <taxon>Pseudomonadota</taxon>
        <taxon>Alphaproteobacteria</taxon>
        <taxon>Hyphomicrobiales</taxon>
        <taxon>Nitrobacteraceae</taxon>
        <taxon>Bradyrhizobium</taxon>
    </lineage>
</organism>
<dbReference type="EMBL" id="JAFCLK010000031">
    <property type="protein sequence ID" value="MBR1139606.1"/>
    <property type="molecule type" value="Genomic_DNA"/>
</dbReference>
<sequence>MFKVAILIWVMLGTVLAGSAVTALLTVQGPVGSPMKDLPLAALVGFIVAMPLSYLVAAKISRNGRGRVA</sequence>
<name>A0ABS5GG64_9BRAD</name>
<keyword evidence="1" id="KW-1133">Transmembrane helix</keyword>
<keyword evidence="1" id="KW-0812">Transmembrane</keyword>
<reference evidence="3" key="1">
    <citation type="journal article" date="2021" name="ISME J.">
        <title>Evolutionary origin and ecological implication of a unique nif island in free-living Bradyrhizobium lineages.</title>
        <authorList>
            <person name="Tao J."/>
        </authorList>
    </citation>
    <scope>NUCLEOTIDE SEQUENCE [LARGE SCALE GENOMIC DNA]</scope>
    <source>
        <strain evidence="3">SZCCT0094</strain>
    </source>
</reference>
<accession>A0ABS5GG64</accession>
<feature type="transmembrane region" description="Helical" evidence="1">
    <location>
        <begin position="38"/>
        <end position="57"/>
    </location>
</feature>
<dbReference type="RefSeq" id="WP_012043813.1">
    <property type="nucleotide sequence ID" value="NZ_JABFDP010000011.1"/>
</dbReference>
<gene>
    <name evidence="2" type="ORF">JQ619_28005</name>
</gene>
<comment type="caution">
    <text evidence="2">The sequence shown here is derived from an EMBL/GenBank/DDBJ whole genome shotgun (WGS) entry which is preliminary data.</text>
</comment>
<dbReference type="Proteomes" id="UP001314635">
    <property type="component" value="Unassembled WGS sequence"/>
</dbReference>
<evidence type="ECO:0000313" key="2">
    <source>
        <dbReference type="EMBL" id="MBR1139606.1"/>
    </source>
</evidence>
<evidence type="ECO:0000256" key="1">
    <source>
        <dbReference type="SAM" id="Phobius"/>
    </source>
</evidence>
<keyword evidence="1" id="KW-0472">Membrane</keyword>
<protein>
    <recommendedName>
        <fullName evidence="4">CTP synthetase</fullName>
    </recommendedName>
</protein>